<dbReference type="GO" id="GO:0030313">
    <property type="term" value="C:cell envelope"/>
    <property type="evidence" value="ECO:0007669"/>
    <property type="project" value="UniProtKB-SubCell"/>
</dbReference>
<dbReference type="SUPFAM" id="SSF53822">
    <property type="entry name" value="Periplasmic binding protein-like I"/>
    <property type="match status" value="1"/>
</dbReference>
<dbReference type="RefSeq" id="WP_115482741.1">
    <property type="nucleotide sequence ID" value="NZ_QRCT01000049.1"/>
</dbReference>
<comment type="similarity">
    <text evidence="2">Belongs to the bacterial solute-binding protein 2 family.</text>
</comment>
<dbReference type="PROSITE" id="PS51257">
    <property type="entry name" value="PROKAR_LIPOPROTEIN"/>
    <property type="match status" value="1"/>
</dbReference>
<dbReference type="InterPro" id="IPR025997">
    <property type="entry name" value="SBP_2_dom"/>
</dbReference>
<comment type="caution">
    <text evidence="7">The sequence shown here is derived from an EMBL/GenBank/DDBJ whole genome shotgun (WGS) entry which is preliminary data.</text>
</comment>
<sequence>MKNIKKFFVLGLSLIMVSTFAFGCGQKDNTDTKEDTKKEETTDDTTQTKEDDATGDKAKAGGKILFTMSSRDQFLTSMETAATKYADENGVELVVMDSEDDITKQLSHIQTAVTDDYDAIICNLVNTDNSAEIISSAGDLPVVFVNRSPGEANLKADKYVYVGSNESDSGKFQAEYLAKYFKDQGKTEINAVLLQGVLGLENVIKRTDSVKKGLEEAGIKVNYVFEDTAKWDRATAQEMFIQFLGTGKQYDAVICNNDEMALGVIEAMEMQGVDPTKVPVVGIDATAVGCEAIQAGKMAFSVYQSAAGQGEGAVKAAQAIVGGESISTIEGANDDKTIVWIPFEPVDKSNVEKYMK</sequence>
<accession>A0A371ARX2</accession>
<evidence type="ECO:0000256" key="3">
    <source>
        <dbReference type="ARBA" id="ARBA00022729"/>
    </source>
</evidence>
<keyword evidence="3 5" id="KW-0732">Signal</keyword>
<keyword evidence="8" id="KW-1185">Reference proteome</keyword>
<dbReference type="OrthoDB" id="9769193at2"/>
<evidence type="ECO:0000256" key="5">
    <source>
        <dbReference type="SAM" id="SignalP"/>
    </source>
</evidence>
<evidence type="ECO:0000313" key="7">
    <source>
        <dbReference type="EMBL" id="RDU22331.1"/>
    </source>
</evidence>
<proteinExistence type="inferred from homology"/>
<dbReference type="Gene3D" id="3.40.50.2300">
    <property type="match status" value="2"/>
</dbReference>
<name>A0A371ARX2_9FIRM</name>
<dbReference type="EMBL" id="QRCT01000049">
    <property type="protein sequence ID" value="RDU22331.1"/>
    <property type="molecule type" value="Genomic_DNA"/>
</dbReference>
<reference evidence="7 8" key="1">
    <citation type="submission" date="2018-07" db="EMBL/GenBank/DDBJ databases">
        <title>Anaerosacharophilus polymeroproducens gen. nov. sp. nov., an anaerobic bacterium isolated from salt field.</title>
        <authorList>
            <person name="Kim W."/>
            <person name="Yang S.-H."/>
            <person name="Oh J."/>
            <person name="Lee J.-H."/>
            <person name="Kwon K.K."/>
        </authorList>
    </citation>
    <scope>NUCLEOTIDE SEQUENCE [LARGE SCALE GENOMIC DNA]</scope>
    <source>
        <strain evidence="7 8">MCWD5</strain>
    </source>
</reference>
<evidence type="ECO:0000259" key="6">
    <source>
        <dbReference type="Pfam" id="PF13407"/>
    </source>
</evidence>
<feature type="region of interest" description="Disordered" evidence="4">
    <location>
        <begin position="28"/>
        <end position="56"/>
    </location>
</feature>
<dbReference type="AlphaFoldDB" id="A0A371ARX2"/>
<feature type="chain" id="PRO_5038960676" description="Periplasmic binding protein domain-containing protein" evidence="5">
    <location>
        <begin position="22"/>
        <end position="356"/>
    </location>
</feature>
<protein>
    <recommendedName>
        <fullName evidence="6">Periplasmic binding protein domain-containing protein</fullName>
    </recommendedName>
</protein>
<feature type="domain" description="Periplasmic binding protein" evidence="6">
    <location>
        <begin position="70"/>
        <end position="324"/>
    </location>
</feature>
<dbReference type="InterPro" id="IPR028082">
    <property type="entry name" value="Peripla_BP_I"/>
</dbReference>
<feature type="signal peptide" evidence="5">
    <location>
        <begin position="1"/>
        <end position="21"/>
    </location>
</feature>
<dbReference type="PANTHER" id="PTHR46847">
    <property type="entry name" value="D-ALLOSE-BINDING PERIPLASMIC PROTEIN-RELATED"/>
    <property type="match status" value="1"/>
</dbReference>
<evidence type="ECO:0000256" key="4">
    <source>
        <dbReference type="SAM" id="MobiDB-lite"/>
    </source>
</evidence>
<comment type="subcellular location">
    <subcellularLocation>
        <location evidence="1">Cell envelope</location>
    </subcellularLocation>
</comment>
<evidence type="ECO:0000256" key="2">
    <source>
        <dbReference type="ARBA" id="ARBA00007639"/>
    </source>
</evidence>
<organism evidence="7 8">
    <name type="scientific">Anaerosacchariphilus polymeriproducens</name>
    <dbReference type="NCBI Taxonomy" id="1812858"/>
    <lineage>
        <taxon>Bacteria</taxon>
        <taxon>Bacillati</taxon>
        <taxon>Bacillota</taxon>
        <taxon>Clostridia</taxon>
        <taxon>Lachnospirales</taxon>
        <taxon>Lachnospiraceae</taxon>
        <taxon>Anaerosacchariphilus</taxon>
    </lineage>
</organism>
<evidence type="ECO:0000313" key="8">
    <source>
        <dbReference type="Proteomes" id="UP000255036"/>
    </source>
</evidence>
<dbReference type="GO" id="GO:0030246">
    <property type="term" value="F:carbohydrate binding"/>
    <property type="evidence" value="ECO:0007669"/>
    <property type="project" value="UniProtKB-ARBA"/>
</dbReference>
<dbReference type="PANTHER" id="PTHR46847:SF1">
    <property type="entry name" value="D-ALLOSE-BINDING PERIPLASMIC PROTEIN-RELATED"/>
    <property type="match status" value="1"/>
</dbReference>
<gene>
    <name evidence="7" type="ORF">DWV06_13620</name>
</gene>
<evidence type="ECO:0000256" key="1">
    <source>
        <dbReference type="ARBA" id="ARBA00004196"/>
    </source>
</evidence>
<dbReference type="Proteomes" id="UP000255036">
    <property type="component" value="Unassembled WGS sequence"/>
</dbReference>
<dbReference type="Pfam" id="PF13407">
    <property type="entry name" value="Peripla_BP_4"/>
    <property type="match status" value="1"/>
</dbReference>